<dbReference type="RefSeq" id="WP_275775206.1">
    <property type="nucleotide sequence ID" value="NZ_BAABDE010000022.1"/>
</dbReference>
<dbReference type="EMBL" id="BAABDE010000022">
    <property type="protein sequence ID" value="GAA3816476.1"/>
    <property type="molecule type" value="Genomic_DNA"/>
</dbReference>
<sequence length="80" mass="8281">MTTTPSRTPADGLVLFGTGLLAVTVTPSLDIVALGAFDKGVSQVSTSLERGDPHRGGAAYRHSPAPLEGRDDATVLEQYA</sequence>
<dbReference type="Proteomes" id="UP001501009">
    <property type="component" value="Unassembled WGS sequence"/>
</dbReference>
<evidence type="ECO:0000256" key="1">
    <source>
        <dbReference type="SAM" id="MobiDB-lite"/>
    </source>
</evidence>
<name>A0ABP7IEC5_9ACTN</name>
<keyword evidence="4" id="KW-1185">Reference proteome</keyword>
<accession>A0ABP7IEC5</accession>
<evidence type="ECO:0000313" key="3">
    <source>
        <dbReference type="EMBL" id="GAA3816476.1"/>
    </source>
</evidence>
<protein>
    <submittedName>
        <fullName evidence="3">Uncharacterized protein</fullName>
    </submittedName>
</protein>
<feature type="region of interest" description="Disordered" evidence="1">
    <location>
        <begin position="46"/>
        <end position="80"/>
    </location>
</feature>
<comment type="caution">
    <text evidence="3">The sequence shown here is derived from an EMBL/GenBank/DDBJ whole genome shotgun (WGS) entry which is preliminary data.</text>
</comment>
<keyword evidence="2" id="KW-1133">Transmembrane helix</keyword>
<keyword evidence="2" id="KW-0812">Transmembrane</keyword>
<reference evidence="4" key="1">
    <citation type="journal article" date="2019" name="Int. J. Syst. Evol. Microbiol.">
        <title>The Global Catalogue of Microorganisms (GCM) 10K type strain sequencing project: providing services to taxonomists for standard genome sequencing and annotation.</title>
        <authorList>
            <consortium name="The Broad Institute Genomics Platform"/>
            <consortium name="The Broad Institute Genome Sequencing Center for Infectious Disease"/>
            <person name="Wu L."/>
            <person name="Ma J."/>
        </authorList>
    </citation>
    <scope>NUCLEOTIDE SEQUENCE [LARGE SCALE GENOMIC DNA]</scope>
    <source>
        <strain evidence="4">JCM 17138</strain>
    </source>
</reference>
<gene>
    <name evidence="3" type="ORF">GCM10022403_057410</name>
</gene>
<organism evidence="3 4">
    <name type="scientific">Streptomyces coacervatus</name>
    <dbReference type="NCBI Taxonomy" id="647381"/>
    <lineage>
        <taxon>Bacteria</taxon>
        <taxon>Bacillati</taxon>
        <taxon>Actinomycetota</taxon>
        <taxon>Actinomycetes</taxon>
        <taxon>Kitasatosporales</taxon>
        <taxon>Streptomycetaceae</taxon>
        <taxon>Streptomyces</taxon>
    </lineage>
</organism>
<evidence type="ECO:0000313" key="4">
    <source>
        <dbReference type="Proteomes" id="UP001501009"/>
    </source>
</evidence>
<proteinExistence type="predicted"/>
<feature type="transmembrane region" description="Helical" evidence="2">
    <location>
        <begin position="12"/>
        <end position="37"/>
    </location>
</feature>
<keyword evidence="2" id="KW-0472">Membrane</keyword>
<evidence type="ECO:0000256" key="2">
    <source>
        <dbReference type="SAM" id="Phobius"/>
    </source>
</evidence>